<dbReference type="Proteomes" id="UP001165960">
    <property type="component" value="Unassembled WGS sequence"/>
</dbReference>
<gene>
    <name evidence="1" type="ORF">DSO57_1018599</name>
</gene>
<reference evidence="1" key="1">
    <citation type="submission" date="2022-04" db="EMBL/GenBank/DDBJ databases">
        <title>Genome of the entomopathogenic fungus Entomophthora muscae.</title>
        <authorList>
            <person name="Elya C."/>
            <person name="Lovett B.R."/>
            <person name="Lee E."/>
            <person name="Macias A.M."/>
            <person name="Hajek A.E."/>
            <person name="De Bivort B.L."/>
            <person name="Kasson M.T."/>
            <person name="De Fine Licht H.H."/>
            <person name="Stajich J.E."/>
        </authorList>
    </citation>
    <scope>NUCLEOTIDE SEQUENCE</scope>
    <source>
        <strain evidence="1">Berkeley</strain>
    </source>
</reference>
<keyword evidence="2" id="KW-1185">Reference proteome</keyword>
<evidence type="ECO:0000313" key="2">
    <source>
        <dbReference type="Proteomes" id="UP001165960"/>
    </source>
</evidence>
<protein>
    <submittedName>
        <fullName evidence="1">Uncharacterized protein</fullName>
    </submittedName>
</protein>
<name>A0ACC2RIU3_9FUNG</name>
<evidence type="ECO:0000313" key="1">
    <source>
        <dbReference type="EMBL" id="KAJ9050010.1"/>
    </source>
</evidence>
<dbReference type="EMBL" id="QTSX02007181">
    <property type="protein sequence ID" value="KAJ9050010.1"/>
    <property type="molecule type" value="Genomic_DNA"/>
</dbReference>
<accession>A0ACC2RIU3</accession>
<organism evidence="1 2">
    <name type="scientific">Entomophthora muscae</name>
    <dbReference type="NCBI Taxonomy" id="34485"/>
    <lineage>
        <taxon>Eukaryota</taxon>
        <taxon>Fungi</taxon>
        <taxon>Fungi incertae sedis</taxon>
        <taxon>Zoopagomycota</taxon>
        <taxon>Entomophthoromycotina</taxon>
        <taxon>Entomophthoromycetes</taxon>
        <taxon>Entomophthorales</taxon>
        <taxon>Entomophthoraceae</taxon>
        <taxon>Entomophthora</taxon>
    </lineage>
</organism>
<comment type="caution">
    <text evidence="1">The sequence shown here is derived from an EMBL/GenBank/DDBJ whole genome shotgun (WGS) entry which is preliminary data.</text>
</comment>
<proteinExistence type="predicted"/>
<sequence>MDVKEFRKAAHLVVDAIADYYEQLDSIPVEHQVKVGYLAKLLPAEAPEEPEPFDIINSDFHKLIMPGVTHWQSGNFFAYYPCNSSFPAMLAEMYSNMINAQGFSWDTCPAMSELETVATDWLAKLIGLPEDFHSNSKGCGSIQGSASEAVLVTMVAARDRTLRNNPTQPFKLVVYCSDQTHTSTRKAAQILGLTMKVIKSDELGQLRASALLYQLENDIREGLVPFYLVVSLGTTGICVSDPIKELALAAGPYSLWLHVDAAYAGSALILPEFRDIHIEGISSCDSFNFNPHKWLQVNFDCSALWVKDRSALVLALSADAAFFKKVIEDGTGTLAVDFKDLQIPLGRRFRSLKLWFALRSFGAKKLREMIREHIDLTDKLLSLIQADGLFCIVLPKHHLTLLPLQVTPLSSDEPLEMVNERTKYCAHILDVDPSISITSATFKGKFIIRINIGSPQTKYSHVASLYAKMKSAALLAREKKLSVNK</sequence>